<organism evidence="16 17">
    <name type="scientific">Ehrlichia chaffeensis (strain ATCC CRL-10679 / Arkansas)</name>
    <dbReference type="NCBI Taxonomy" id="205920"/>
    <lineage>
        <taxon>Bacteria</taxon>
        <taxon>Pseudomonadati</taxon>
        <taxon>Pseudomonadota</taxon>
        <taxon>Alphaproteobacteria</taxon>
        <taxon>Rickettsiales</taxon>
        <taxon>Anaplasmataceae</taxon>
        <taxon>Ehrlichia</taxon>
    </lineage>
</organism>
<reference evidence="16 17" key="1">
    <citation type="journal article" date="2006" name="PLoS Genet.">
        <title>Comparative genomics of emerging human ehrlichiosis agents.</title>
        <authorList>
            <person name="Dunning Hotopp J.C."/>
            <person name="Lin M."/>
            <person name="Madupu R."/>
            <person name="Crabtree J."/>
            <person name="Angiuoli S.V."/>
            <person name="Eisen J.A."/>
            <person name="Seshadri R."/>
            <person name="Ren Q."/>
            <person name="Wu M."/>
            <person name="Utterback T.R."/>
            <person name="Smith S."/>
            <person name="Lewis M."/>
            <person name="Khouri H."/>
            <person name="Zhang C."/>
            <person name="Niu H."/>
            <person name="Lin Q."/>
            <person name="Ohashi N."/>
            <person name="Zhi N."/>
            <person name="Nelson W."/>
            <person name="Brinkac L.M."/>
            <person name="Dodson R.J."/>
            <person name="Rosovitz M.J."/>
            <person name="Sundaram J."/>
            <person name="Daugherty S.C."/>
            <person name="Davidsen T."/>
            <person name="Durkin A.S."/>
            <person name="Gwinn M."/>
            <person name="Haft D.H."/>
            <person name="Selengut J.D."/>
            <person name="Sullivan S.A."/>
            <person name="Zafar N."/>
            <person name="Zhou L."/>
            <person name="Benahmed F."/>
            <person name="Forberger H."/>
            <person name="Halpin R."/>
            <person name="Mulligan S."/>
            <person name="Robinson J."/>
            <person name="White O."/>
            <person name="Rikihisa Y."/>
            <person name="Tettelin H."/>
        </authorList>
    </citation>
    <scope>NUCLEOTIDE SEQUENCE [LARGE SCALE GENOMIC DNA]</scope>
    <source>
        <strain evidence="17">ATCC CRL-10679 / Arkansas</strain>
    </source>
</reference>
<dbReference type="PANTHER" id="PTHR47529">
    <property type="entry name" value="PEPTIDYL-PROLYL CIS-TRANS ISOMERASE D"/>
    <property type="match status" value="1"/>
</dbReference>
<protein>
    <recommendedName>
        <fullName evidence="2">Parvulin-like PPIase</fullName>
    </recommendedName>
    <alternativeName>
        <fullName evidence="9">Peptidyl-prolyl cis-trans isomerase plp</fullName>
    </alternativeName>
    <alternativeName>
        <fullName evidence="12">Periplasmic chaperone PpiD</fullName>
    </alternativeName>
    <alternativeName>
        <fullName evidence="13">Periplasmic folding chaperone</fullName>
    </alternativeName>
    <alternativeName>
        <fullName evidence="10">Rotamase plp</fullName>
    </alternativeName>
</protein>
<dbReference type="Pfam" id="PF13145">
    <property type="entry name" value="Rotamase_2"/>
    <property type="match status" value="1"/>
</dbReference>
<evidence type="ECO:0000256" key="6">
    <source>
        <dbReference type="ARBA" id="ARBA00022989"/>
    </source>
</evidence>
<evidence type="ECO:0000313" key="17">
    <source>
        <dbReference type="Proteomes" id="UP000008320"/>
    </source>
</evidence>
<dbReference type="AlphaFoldDB" id="Q2GGA0"/>
<evidence type="ECO:0000256" key="5">
    <source>
        <dbReference type="ARBA" id="ARBA00022692"/>
    </source>
</evidence>
<keyword evidence="14" id="KW-0413">Isomerase</keyword>
<feature type="domain" description="PpiC" evidence="15">
    <location>
        <begin position="233"/>
        <end position="356"/>
    </location>
</feature>
<evidence type="ECO:0000256" key="13">
    <source>
        <dbReference type="ARBA" id="ARBA00042775"/>
    </source>
</evidence>
<evidence type="ECO:0000256" key="4">
    <source>
        <dbReference type="ARBA" id="ARBA00022519"/>
    </source>
</evidence>
<dbReference type="InterPro" id="IPR046357">
    <property type="entry name" value="PPIase_dom_sf"/>
</dbReference>
<dbReference type="HOGENOM" id="CLU_023843_2_1_5"/>
<comment type="similarity">
    <text evidence="11">Belongs to the PpiD chaperone family.</text>
</comment>
<evidence type="ECO:0000256" key="11">
    <source>
        <dbReference type="ARBA" id="ARBA00038408"/>
    </source>
</evidence>
<keyword evidence="5" id="KW-0812">Transmembrane</keyword>
<dbReference type="InterPro" id="IPR052029">
    <property type="entry name" value="PpiD_chaperone"/>
</dbReference>
<gene>
    <name evidence="16" type="ordered locus">ECH_0731</name>
</gene>
<keyword evidence="14" id="KW-0697">Rotamase</keyword>
<evidence type="ECO:0000256" key="1">
    <source>
        <dbReference type="ARBA" id="ARBA00004382"/>
    </source>
</evidence>
<evidence type="ECO:0000256" key="2">
    <source>
        <dbReference type="ARBA" id="ARBA00018370"/>
    </source>
</evidence>
<evidence type="ECO:0000259" key="15">
    <source>
        <dbReference type="PROSITE" id="PS50198"/>
    </source>
</evidence>
<dbReference type="GO" id="GO:0003755">
    <property type="term" value="F:peptidyl-prolyl cis-trans isomerase activity"/>
    <property type="evidence" value="ECO:0007669"/>
    <property type="project" value="UniProtKB-KW"/>
</dbReference>
<evidence type="ECO:0000256" key="7">
    <source>
        <dbReference type="ARBA" id="ARBA00023136"/>
    </source>
</evidence>
<dbReference type="InterPro" id="IPR000297">
    <property type="entry name" value="PPIase_PpiC"/>
</dbReference>
<dbReference type="PANTHER" id="PTHR47529:SF1">
    <property type="entry name" value="PERIPLASMIC CHAPERONE PPID"/>
    <property type="match status" value="1"/>
</dbReference>
<keyword evidence="6" id="KW-1133">Transmembrane helix</keyword>
<dbReference type="InterPro" id="IPR027304">
    <property type="entry name" value="Trigger_fact/SurA_dom_sf"/>
</dbReference>
<keyword evidence="4" id="KW-0997">Cell inner membrane</keyword>
<dbReference type="STRING" id="205920.ECH_0731"/>
<proteinExistence type="inferred from homology"/>
<evidence type="ECO:0000256" key="8">
    <source>
        <dbReference type="ARBA" id="ARBA00023186"/>
    </source>
</evidence>
<evidence type="ECO:0000256" key="10">
    <source>
        <dbReference type="ARBA" id="ARBA00031484"/>
    </source>
</evidence>
<comment type="subcellular location">
    <subcellularLocation>
        <location evidence="1">Cell inner membrane</location>
        <topology evidence="1">Single-pass type II membrane protein</topology>
        <orientation evidence="1">Periplasmic side</orientation>
    </subcellularLocation>
</comment>
<evidence type="ECO:0000313" key="16">
    <source>
        <dbReference type="EMBL" id="ABD44605.1"/>
    </source>
</evidence>
<dbReference type="EMBL" id="CP000236">
    <property type="protein sequence ID" value="ABD44605.1"/>
    <property type="molecule type" value="Genomic_DNA"/>
</dbReference>
<accession>Q2GGA0</accession>
<dbReference type="KEGG" id="ech:ECH_0731"/>
<evidence type="ECO:0000256" key="14">
    <source>
        <dbReference type="PROSITE-ProRule" id="PRU00278"/>
    </source>
</evidence>
<evidence type="ECO:0000256" key="9">
    <source>
        <dbReference type="ARBA" id="ARBA00030642"/>
    </source>
</evidence>
<keyword evidence="8" id="KW-0143">Chaperone</keyword>
<dbReference type="PROSITE" id="PS50198">
    <property type="entry name" value="PPIC_PPIASE_2"/>
    <property type="match status" value="1"/>
</dbReference>
<name>Q2GGA0_EHRCR</name>
<keyword evidence="17" id="KW-1185">Reference proteome</keyword>
<keyword evidence="7" id="KW-0472">Membrane</keyword>
<dbReference type="GO" id="GO:0005886">
    <property type="term" value="C:plasma membrane"/>
    <property type="evidence" value="ECO:0007669"/>
    <property type="project" value="UniProtKB-SubCell"/>
</dbReference>
<dbReference type="SUPFAM" id="SSF54534">
    <property type="entry name" value="FKBP-like"/>
    <property type="match status" value="1"/>
</dbReference>
<dbReference type="Proteomes" id="UP000008320">
    <property type="component" value="Chromosome"/>
</dbReference>
<evidence type="ECO:0000256" key="12">
    <source>
        <dbReference type="ARBA" id="ARBA00040743"/>
    </source>
</evidence>
<dbReference type="SUPFAM" id="SSF109998">
    <property type="entry name" value="Triger factor/SurA peptide-binding domain-like"/>
    <property type="match status" value="1"/>
</dbReference>
<dbReference type="Pfam" id="PF13624">
    <property type="entry name" value="SurA_N_3"/>
    <property type="match status" value="1"/>
</dbReference>
<sequence length="634" mass="72379">MRIHMKSKAFFVKPLLIILVCSLVFIAFGASFFPGSFNNEKYIAKIGHEKLSLQDYTSAYHDELRYIQHVLNRPLTEEQIAQFNIKLSTLNKLIENKVLTKFADSLNLKVGENSILNHIKSIKFFQDENGNFDKTKFNIGLSNAGLTERLYINKLEKAFPITMLMSCLFSGTQNTYTQYHPELIKQILQNLHQARTIDVIEISPTTNDISVPNIDELKKLYEEKRKSGNLTFPESRVIEYVTIDHENFINQTNVTQEEIDNKIKADELDEQRDIFNLVFSTKNEAETALKALNEGTDFDSIVTNIAHTTLDNITLFNIVKNTLPNDIRNQVFSLKEGEISPILHSMFGWHIIKIKNIHKISTKDLAELSEKIAQNIKKKKATDLLYTEIQAINDKINNGTSIQEIAESYNLSIKTANVDISGKDPSDNKIKMLETNYDAIVLAAFSAQLNKPSNFTDNDGYFFSVNVTKIEPSREKTFDESKEQLVYEWQHDLKAQKLSKLTQEVVIKLKSGIDINNIDGVLLKPNQVVYRNSVAAVDNPGQNYPSDLINEIFHLKKGEISKNYQHDISSSEQKMLIAILKDIKNADQVSNVDFKNIQEKIANDNLESLKNQLIAHLIKKYSVKINQNLIDNVR</sequence>
<evidence type="ECO:0000256" key="3">
    <source>
        <dbReference type="ARBA" id="ARBA00022475"/>
    </source>
</evidence>
<dbReference type="Gene3D" id="3.10.50.40">
    <property type="match status" value="1"/>
</dbReference>
<dbReference type="eggNOG" id="COG0760">
    <property type="taxonomic scope" value="Bacteria"/>
</dbReference>
<keyword evidence="3" id="KW-1003">Cell membrane</keyword>